<reference evidence="2" key="1">
    <citation type="submission" date="2013-04" db="EMBL/GenBank/DDBJ databases">
        <title>The Genome Sequence of Fonticula alba ATCC 38817.</title>
        <authorList>
            <consortium name="The Broad Institute Genomics Platform"/>
            <person name="Russ C."/>
            <person name="Cuomo C."/>
            <person name="Burger G."/>
            <person name="Gray M.W."/>
            <person name="Holland P.W.H."/>
            <person name="King N."/>
            <person name="Lang F.B.F."/>
            <person name="Roger A.J."/>
            <person name="Ruiz-Trillo I."/>
            <person name="Brown M."/>
            <person name="Walker B."/>
            <person name="Young S."/>
            <person name="Zeng Q."/>
            <person name="Gargeya S."/>
            <person name="Fitzgerald M."/>
            <person name="Haas B."/>
            <person name="Abouelleil A."/>
            <person name="Allen A.W."/>
            <person name="Alvarado L."/>
            <person name="Arachchi H.M."/>
            <person name="Berlin A.M."/>
            <person name="Chapman S.B."/>
            <person name="Gainer-Dewar J."/>
            <person name="Goldberg J."/>
            <person name="Griggs A."/>
            <person name="Gujja S."/>
            <person name="Hansen M."/>
            <person name="Howarth C."/>
            <person name="Imamovic A."/>
            <person name="Ireland A."/>
            <person name="Larimer J."/>
            <person name="McCowan C."/>
            <person name="Murphy C."/>
            <person name="Pearson M."/>
            <person name="Poon T.W."/>
            <person name="Priest M."/>
            <person name="Roberts A."/>
            <person name="Saif S."/>
            <person name="Shea T."/>
            <person name="Sisk P."/>
            <person name="Sykes S."/>
            <person name="Wortman J."/>
            <person name="Nusbaum C."/>
            <person name="Birren B."/>
        </authorList>
    </citation>
    <scope>NUCLEOTIDE SEQUENCE [LARGE SCALE GENOMIC DNA]</scope>
    <source>
        <strain evidence="2">ATCC 38817</strain>
    </source>
</reference>
<proteinExistence type="predicted"/>
<dbReference type="SUPFAM" id="SSF56112">
    <property type="entry name" value="Protein kinase-like (PK-like)"/>
    <property type="match status" value="1"/>
</dbReference>
<evidence type="ECO:0000313" key="3">
    <source>
        <dbReference type="Proteomes" id="UP000030693"/>
    </source>
</evidence>
<dbReference type="EMBL" id="KB932211">
    <property type="protein sequence ID" value="KCV68035.1"/>
    <property type="molecule type" value="Genomic_DNA"/>
</dbReference>
<organism evidence="2">
    <name type="scientific">Fonticula alba</name>
    <name type="common">Slime mold</name>
    <dbReference type="NCBI Taxonomy" id="691883"/>
    <lineage>
        <taxon>Eukaryota</taxon>
        <taxon>Rotosphaerida</taxon>
        <taxon>Fonticulaceae</taxon>
        <taxon>Fonticula</taxon>
    </lineage>
</organism>
<protein>
    <recommendedName>
        <fullName evidence="4">Actin-fragmin kinase catalytic domain-containing protein</fullName>
    </recommendedName>
</protein>
<dbReference type="GeneID" id="20530228"/>
<evidence type="ECO:0000256" key="1">
    <source>
        <dbReference type="SAM" id="MobiDB-lite"/>
    </source>
</evidence>
<sequence>MEFVDCRAGGAPGPECPGPGCPGPSGLPRAAYLLGRLLSFDLLVNNWDRLPVGGAWATHTGNPGNILWAPAGAAAGAACPASVLPVAIDFAIQPITSPAALAEYVDRVRAIMRMVLARYCAELAEDATSAAALGRLRATAGAWLRATCPADEAPPADPTNKAMGDVFWAARAELREHANMCASATGPNLDTDILNTHLARGLAQHALFSMVRLAPEIGLWQEARRSEAPPEGGQDAWVPWAEALLSACTLPDPGPGDLLDALRLPPVSLEAMLTEARVELGPPPGGVSTPGSPARGSADAAPSVPPALPPKAAHESGLLSRGATLTDGIETMRMVAGGGLFLALVDTARALAAGHAWRLESPPQ</sequence>
<evidence type="ECO:0008006" key="4">
    <source>
        <dbReference type="Google" id="ProtNLM"/>
    </source>
</evidence>
<keyword evidence="3" id="KW-1185">Reference proteome</keyword>
<dbReference type="Proteomes" id="UP000030693">
    <property type="component" value="Unassembled WGS sequence"/>
</dbReference>
<evidence type="ECO:0000313" key="2">
    <source>
        <dbReference type="EMBL" id="KCV68035.1"/>
    </source>
</evidence>
<dbReference type="RefSeq" id="XP_009497602.1">
    <property type="nucleotide sequence ID" value="XM_009499327.1"/>
</dbReference>
<dbReference type="InterPro" id="IPR011009">
    <property type="entry name" value="Kinase-like_dom_sf"/>
</dbReference>
<dbReference type="InterPro" id="IPR036940">
    <property type="entry name" value="PI3/4_kinase_cat_sf"/>
</dbReference>
<dbReference type="Gene3D" id="1.10.1070.11">
    <property type="entry name" value="Phosphatidylinositol 3-/4-kinase, catalytic domain"/>
    <property type="match status" value="1"/>
</dbReference>
<gene>
    <name evidence="2" type="ORF">H696_05503</name>
</gene>
<dbReference type="AlphaFoldDB" id="A0A058Z1B7"/>
<name>A0A058Z1B7_FONAL</name>
<feature type="region of interest" description="Disordered" evidence="1">
    <location>
        <begin position="278"/>
        <end position="317"/>
    </location>
</feature>
<accession>A0A058Z1B7</accession>